<accession>A0A2M7W1B2</accession>
<proteinExistence type="predicted"/>
<dbReference type="EMBL" id="PFQB01000098">
    <property type="protein sequence ID" value="PJA13039.1"/>
    <property type="molecule type" value="Genomic_DNA"/>
</dbReference>
<evidence type="ECO:0000256" key="1">
    <source>
        <dbReference type="SAM" id="MobiDB-lite"/>
    </source>
</evidence>
<evidence type="ECO:0000313" key="3">
    <source>
        <dbReference type="Proteomes" id="UP000228952"/>
    </source>
</evidence>
<reference evidence="3" key="1">
    <citation type="submission" date="2017-09" db="EMBL/GenBank/DDBJ databases">
        <title>Depth-based differentiation of microbial function through sediment-hosted aquifers and enrichment of novel symbionts in the deep terrestrial subsurface.</title>
        <authorList>
            <person name="Probst A.J."/>
            <person name="Ladd B."/>
            <person name="Jarett J.K."/>
            <person name="Geller-Mcgrath D.E."/>
            <person name="Sieber C.M.K."/>
            <person name="Emerson J.B."/>
            <person name="Anantharaman K."/>
            <person name="Thomas B.C."/>
            <person name="Malmstrom R."/>
            <person name="Stieglmeier M."/>
            <person name="Klingl A."/>
            <person name="Woyke T."/>
            <person name="Ryan C.M."/>
            <person name="Banfield J.F."/>
        </authorList>
    </citation>
    <scope>NUCLEOTIDE SEQUENCE [LARGE SCALE GENOMIC DNA]</scope>
</reference>
<name>A0A2M7W1B2_9BACT</name>
<dbReference type="Proteomes" id="UP000228952">
    <property type="component" value="Unassembled WGS sequence"/>
</dbReference>
<organism evidence="2 3">
    <name type="scientific">Candidatus Dojkabacteria bacterium CG_4_10_14_0_2_um_filter_Dojkabacteria_WS6_41_15</name>
    <dbReference type="NCBI Taxonomy" id="2014249"/>
    <lineage>
        <taxon>Bacteria</taxon>
        <taxon>Candidatus Dojkabacteria</taxon>
    </lineage>
</organism>
<sequence>MGTNTVKQVGEPVGEVLFDRRNPKGGLDKALTRLQEEIARATPEDNTSRHTYLSESLYEFLSSEESAKRVIDSLQVGRNATINKLTFRKGSKLQNKPWRISVDFSLPNDSGETPNRTVRLNVTCRTYRGIHGATELMQEQQQGMTLARGNKSHAGIFLMDNAAKVYVVGLVEVKGKGPKVEGIGHAPGRQITPRRVMGPDGEPI</sequence>
<evidence type="ECO:0000313" key="2">
    <source>
        <dbReference type="EMBL" id="PJA13039.1"/>
    </source>
</evidence>
<gene>
    <name evidence="2" type="ORF">COX64_03780</name>
</gene>
<protein>
    <submittedName>
        <fullName evidence="2">Uncharacterized protein</fullName>
    </submittedName>
</protein>
<comment type="caution">
    <text evidence="2">The sequence shown here is derived from an EMBL/GenBank/DDBJ whole genome shotgun (WGS) entry which is preliminary data.</text>
</comment>
<feature type="region of interest" description="Disordered" evidence="1">
    <location>
        <begin position="181"/>
        <end position="204"/>
    </location>
</feature>
<dbReference type="AlphaFoldDB" id="A0A2M7W1B2"/>